<accession>A0A2G9UYQ9</accession>
<dbReference type="Proteomes" id="UP000230423">
    <property type="component" value="Unassembled WGS sequence"/>
</dbReference>
<evidence type="ECO:0000313" key="2">
    <source>
        <dbReference type="Proteomes" id="UP000230423"/>
    </source>
</evidence>
<keyword evidence="2" id="KW-1185">Reference proteome</keyword>
<gene>
    <name evidence="1" type="ORF">TELCIR_02584</name>
</gene>
<proteinExistence type="predicted"/>
<sequence length="275" mass="31508">MSFSDEEQENILAPRDMAKNSKQCYNGRRYRRGDALLRRKLADHVVVSKTLYDPADTLSNINVPSLLENNGRSDLEVFVVDRVITPRPNNLFVLSENKKGSWASKSRHIHYDSHVSHESCTDDELDERPDGFQEGTRTSRSLFTLGDFLVGSPPPKSPILELEEESDSWVFVEEEPECSTESAQPRPADLVDISAATSVNSIFEIVDIETRRLENFDLREAISLLEQERVAVRWIDSERVMVDATYQIRLSGDEPMRKPLLILFFELHQDSRVLR</sequence>
<organism evidence="1 2">
    <name type="scientific">Teladorsagia circumcincta</name>
    <name type="common">Brown stomach worm</name>
    <name type="synonym">Ostertagia circumcincta</name>
    <dbReference type="NCBI Taxonomy" id="45464"/>
    <lineage>
        <taxon>Eukaryota</taxon>
        <taxon>Metazoa</taxon>
        <taxon>Ecdysozoa</taxon>
        <taxon>Nematoda</taxon>
        <taxon>Chromadorea</taxon>
        <taxon>Rhabditida</taxon>
        <taxon>Rhabditina</taxon>
        <taxon>Rhabditomorpha</taxon>
        <taxon>Strongyloidea</taxon>
        <taxon>Trichostrongylidae</taxon>
        <taxon>Teladorsagia</taxon>
    </lineage>
</organism>
<dbReference type="AlphaFoldDB" id="A0A2G9UYQ9"/>
<evidence type="ECO:0000313" key="1">
    <source>
        <dbReference type="EMBL" id="PIO75364.1"/>
    </source>
</evidence>
<name>A0A2G9UYQ9_TELCI</name>
<protein>
    <submittedName>
        <fullName evidence="1">Uncharacterized protein</fullName>
    </submittedName>
</protein>
<reference evidence="1 2" key="1">
    <citation type="submission" date="2015-09" db="EMBL/GenBank/DDBJ databases">
        <title>Draft genome of the parasitic nematode Teladorsagia circumcincta isolate WARC Sus (inbred).</title>
        <authorList>
            <person name="Mitreva M."/>
        </authorList>
    </citation>
    <scope>NUCLEOTIDE SEQUENCE [LARGE SCALE GENOMIC DNA]</scope>
    <source>
        <strain evidence="1 2">S</strain>
    </source>
</reference>
<dbReference type="EMBL" id="KZ345148">
    <property type="protein sequence ID" value="PIO75364.1"/>
    <property type="molecule type" value="Genomic_DNA"/>
</dbReference>
<dbReference type="OrthoDB" id="5787359at2759"/>